<accession>A0A0R1VAQ5</accession>
<proteinExistence type="predicted"/>
<dbReference type="AlphaFoldDB" id="A0A0R1VAQ5"/>
<dbReference type="Proteomes" id="UP000051739">
    <property type="component" value="Unassembled WGS sequence"/>
</dbReference>
<keyword evidence="5" id="KW-1185">Reference proteome</keyword>
<evidence type="ECO:0000313" key="4">
    <source>
        <dbReference type="EMBL" id="KRM02689.1"/>
    </source>
</evidence>
<dbReference type="Gene3D" id="1.25.40.10">
    <property type="entry name" value="Tetratricopeptide repeat domain"/>
    <property type="match status" value="2"/>
</dbReference>
<dbReference type="EMBL" id="AZFN01000008">
    <property type="protein sequence ID" value="KRM02689.1"/>
    <property type="molecule type" value="Genomic_DNA"/>
</dbReference>
<dbReference type="Pfam" id="PF13432">
    <property type="entry name" value="TPR_16"/>
    <property type="match status" value="1"/>
</dbReference>
<dbReference type="PROSITE" id="PS50005">
    <property type="entry name" value="TPR"/>
    <property type="match status" value="1"/>
</dbReference>
<evidence type="ECO:0000313" key="5">
    <source>
        <dbReference type="Proteomes" id="UP000051739"/>
    </source>
</evidence>
<sequence>MPNFDNKEVTMSYSEKMLDQLDRGQLADAKKSFAWALRKDDDETLFNLAEELYGLGFLNQAQRVYLKLLEKYPDEDVLRTALAEIAIDNDHNDEALTYLNQITEDSDAYVPALLVAADLYQTEEQFEVTESKLLEAYQLAPDEPAVLFALGEFYNLIGKPEQAIRYYFALIQAGYLEFAKVDIAGRLGTAYAQSGHFDQALGYLEQVDPQYQSSDIRFQTGFTQLQLGKLNAAEQSLQALIDDDSQYASAYPALATVYEQENDYQQALKTVQEGLSVDQYNENLYAQAADYASHLGDDQLMDQYLQRAHEIDPDNLTITIQYSNFLLSQQRDQDNLNLLASVEDDEVVDPQVEWNRAQSYWRLEQFDQAGQAFSAALPAFEDNPDFLYQLIDYYQAVGERDLMFDQLQRYVELVPTDTEMAERLAEFEDQMY</sequence>
<keyword evidence="1" id="KW-0677">Repeat</keyword>
<comment type="caution">
    <text evidence="4">The sequence shown here is derived from an EMBL/GenBank/DDBJ whole genome shotgun (WGS) entry which is preliminary data.</text>
</comment>
<organism evidence="4 5">
    <name type="scientific">Limosilactobacillus gastricus DSM 16045</name>
    <dbReference type="NCBI Taxonomy" id="1423749"/>
    <lineage>
        <taxon>Bacteria</taxon>
        <taxon>Bacillati</taxon>
        <taxon>Bacillota</taxon>
        <taxon>Bacilli</taxon>
        <taxon>Lactobacillales</taxon>
        <taxon>Lactobacillaceae</taxon>
        <taxon>Limosilactobacillus</taxon>
    </lineage>
</organism>
<reference evidence="4 5" key="1">
    <citation type="journal article" date="2015" name="Genome Announc.">
        <title>Expanding the biotechnology potential of lactobacilli through comparative genomics of 213 strains and associated genera.</title>
        <authorList>
            <person name="Sun Z."/>
            <person name="Harris H.M."/>
            <person name="McCann A."/>
            <person name="Guo C."/>
            <person name="Argimon S."/>
            <person name="Zhang W."/>
            <person name="Yang X."/>
            <person name="Jeffery I.B."/>
            <person name="Cooney J.C."/>
            <person name="Kagawa T.F."/>
            <person name="Liu W."/>
            <person name="Song Y."/>
            <person name="Salvetti E."/>
            <person name="Wrobel A."/>
            <person name="Rasinkangas P."/>
            <person name="Parkhill J."/>
            <person name="Rea M.C."/>
            <person name="O'Sullivan O."/>
            <person name="Ritari J."/>
            <person name="Douillard F.P."/>
            <person name="Paul Ross R."/>
            <person name="Yang R."/>
            <person name="Briner A.E."/>
            <person name="Felis G.E."/>
            <person name="de Vos W.M."/>
            <person name="Barrangou R."/>
            <person name="Klaenhammer T.R."/>
            <person name="Caufield P.W."/>
            <person name="Cui Y."/>
            <person name="Zhang H."/>
            <person name="O'Toole P.W."/>
        </authorList>
    </citation>
    <scope>NUCLEOTIDE SEQUENCE [LARGE SCALE GENOMIC DNA]</scope>
    <source>
        <strain evidence="4 5">DSM 16045</strain>
    </source>
</reference>
<dbReference type="InterPro" id="IPR051012">
    <property type="entry name" value="CellSynth/LPSAsmb/PSIAsmb"/>
</dbReference>
<name>A0A0R1VAQ5_9LACO</name>
<dbReference type="SUPFAM" id="SSF48452">
    <property type="entry name" value="TPR-like"/>
    <property type="match status" value="2"/>
</dbReference>
<dbReference type="InterPro" id="IPR011990">
    <property type="entry name" value="TPR-like_helical_dom_sf"/>
</dbReference>
<gene>
    <name evidence="4" type="ORF">FC60_GL001700</name>
</gene>
<dbReference type="PATRIC" id="fig|1423749.3.peg.1759"/>
<dbReference type="PANTHER" id="PTHR45586">
    <property type="entry name" value="TPR REPEAT-CONTAINING PROTEIN PA4667"/>
    <property type="match status" value="1"/>
</dbReference>
<dbReference type="InterPro" id="IPR019734">
    <property type="entry name" value="TPR_rpt"/>
</dbReference>
<dbReference type="PANTHER" id="PTHR45586:SF15">
    <property type="entry name" value="TPR REPEAT-CONTAINING PROTEIN YPIA"/>
    <property type="match status" value="1"/>
</dbReference>
<evidence type="ECO:0000256" key="1">
    <source>
        <dbReference type="ARBA" id="ARBA00022737"/>
    </source>
</evidence>
<feature type="repeat" description="TPR" evidence="3">
    <location>
        <begin position="248"/>
        <end position="281"/>
    </location>
</feature>
<evidence type="ECO:0000256" key="3">
    <source>
        <dbReference type="PROSITE-ProRule" id="PRU00339"/>
    </source>
</evidence>
<evidence type="ECO:0000256" key="2">
    <source>
        <dbReference type="ARBA" id="ARBA00022803"/>
    </source>
</evidence>
<protein>
    <submittedName>
        <fullName evidence="4">TPR repeat-containing protein</fullName>
    </submittedName>
</protein>
<dbReference type="SMART" id="SM00028">
    <property type="entry name" value="TPR"/>
    <property type="match status" value="7"/>
</dbReference>
<keyword evidence="2 3" id="KW-0802">TPR repeat</keyword>